<dbReference type="KEGG" id="agl:PYTT_0296"/>
<organism evidence="5 6">
    <name type="scientific">Akkermansia glycaniphila</name>
    <dbReference type="NCBI Taxonomy" id="1679444"/>
    <lineage>
        <taxon>Bacteria</taxon>
        <taxon>Pseudomonadati</taxon>
        <taxon>Verrucomicrobiota</taxon>
        <taxon>Verrucomicrobiia</taxon>
        <taxon>Verrucomicrobiales</taxon>
        <taxon>Akkermansiaceae</taxon>
        <taxon>Akkermansia</taxon>
    </lineage>
</organism>
<accession>A0A1C7PER8</accession>
<dbReference type="OrthoDB" id="9802238at2"/>
<dbReference type="InterPro" id="IPR010167">
    <property type="entry name" value="NH2A_AcTrfase"/>
</dbReference>
<keyword evidence="5" id="KW-0418">Kinase</keyword>
<feature type="domain" description="N-acetyltransferase" evidence="4">
    <location>
        <begin position="209"/>
        <end position="357"/>
    </location>
</feature>
<proteinExistence type="predicted"/>
<dbReference type="EMBL" id="LT629973">
    <property type="protein sequence ID" value="SEH73090.1"/>
    <property type="molecule type" value="Genomic_DNA"/>
</dbReference>
<evidence type="ECO:0000313" key="5">
    <source>
        <dbReference type="EMBL" id="SEH73090.1"/>
    </source>
</evidence>
<evidence type="ECO:0000256" key="2">
    <source>
        <dbReference type="ARBA" id="ARBA00022679"/>
    </source>
</evidence>
<dbReference type="InterPro" id="IPR000182">
    <property type="entry name" value="GNAT_dom"/>
</dbReference>
<protein>
    <submittedName>
        <fullName evidence="5">Aspartate/glutamate/uridylate kinase</fullName>
    </submittedName>
</protein>
<dbReference type="PROSITE" id="PS51186">
    <property type="entry name" value="GNAT"/>
    <property type="match status" value="1"/>
</dbReference>
<comment type="pathway">
    <text evidence="1">Amino-acid biosynthesis; L-arginine biosynthesis.</text>
</comment>
<dbReference type="Proteomes" id="UP000176204">
    <property type="component" value="Chromosome I"/>
</dbReference>
<dbReference type="Pfam" id="PF00583">
    <property type="entry name" value="Acetyltransf_1"/>
    <property type="match status" value="1"/>
</dbReference>
<dbReference type="InterPro" id="IPR016181">
    <property type="entry name" value="Acyl_CoA_acyltransferase"/>
</dbReference>
<dbReference type="SUPFAM" id="SSF55729">
    <property type="entry name" value="Acyl-CoA N-acyltransferases (Nat)"/>
    <property type="match status" value="1"/>
</dbReference>
<dbReference type="RefSeq" id="WP_067772697.1">
    <property type="nucleotide sequence ID" value="NZ_LIGX01000002.1"/>
</dbReference>
<gene>
    <name evidence="5" type="ORF">PYTT_0296</name>
</gene>
<dbReference type="PANTHER" id="PTHR30602:SF12">
    <property type="entry name" value="AMINO-ACID ACETYLTRANSFERASE NAGS1, CHLOROPLASTIC-RELATED"/>
    <property type="match status" value="1"/>
</dbReference>
<dbReference type="PIRSF" id="PIRSF000423">
    <property type="entry name" value="ArgA"/>
    <property type="match status" value="1"/>
</dbReference>
<evidence type="ECO:0000256" key="3">
    <source>
        <dbReference type="ARBA" id="ARBA00023315"/>
    </source>
</evidence>
<keyword evidence="6" id="KW-1185">Reference proteome</keyword>
<dbReference type="GO" id="GO:0005737">
    <property type="term" value="C:cytoplasm"/>
    <property type="evidence" value="ECO:0007669"/>
    <property type="project" value="InterPro"/>
</dbReference>
<reference evidence="6" key="1">
    <citation type="submission" date="2016-09" db="EMBL/GenBank/DDBJ databases">
        <authorList>
            <person name="Koehorst J."/>
        </authorList>
    </citation>
    <scope>NUCLEOTIDE SEQUENCE [LARGE SCALE GENOMIC DNA]</scope>
</reference>
<keyword evidence="2" id="KW-0808">Transferase</keyword>
<evidence type="ECO:0000313" key="6">
    <source>
        <dbReference type="Proteomes" id="UP000176204"/>
    </source>
</evidence>
<dbReference type="GO" id="GO:0004042">
    <property type="term" value="F:L-glutamate N-acetyltransferase activity"/>
    <property type="evidence" value="ECO:0007669"/>
    <property type="project" value="InterPro"/>
</dbReference>
<dbReference type="AlphaFoldDB" id="A0A1C7PER8"/>
<dbReference type="UniPathway" id="UPA00068"/>
<dbReference type="CDD" id="cd04301">
    <property type="entry name" value="NAT_SF"/>
    <property type="match status" value="1"/>
</dbReference>
<keyword evidence="3" id="KW-0012">Acyltransferase</keyword>
<dbReference type="GO" id="GO:0016301">
    <property type="term" value="F:kinase activity"/>
    <property type="evidence" value="ECO:0007669"/>
    <property type="project" value="UniProtKB-KW"/>
</dbReference>
<name>A0A1C7PER8_9BACT</name>
<dbReference type="GO" id="GO:0006526">
    <property type="term" value="P:L-arginine biosynthetic process"/>
    <property type="evidence" value="ECO:0007669"/>
    <property type="project" value="UniProtKB-UniPathway"/>
</dbReference>
<sequence>MGVLDVRSVLEYVPYFRGTLFVVHVAESLVDSEELVDALLDLDALQEIGVKLVLIAEDDRAASLYDRSRRCEMRSACVQASLSAGACAVERVREILGRNQVPVVSSGACGNFDELSVQLAVDLKAVKYIALMDGNIPMRGGKPIFSILEREVSQAADVTHAYVLEMAAEVCRRGIARVHLLDGRRRGVLVDELFSEEGVGTMVHTDSYREIRPLEEEDIPELLSMIARSVVDAKLVDRTYEDILARLDAYSVFTLDGSIVGCVALYPYPDDDCAELGCLYIKYDYAGHGYGRALCQFVEKKAKDLGFSHIFAVSRSAVEYFRDHLHYAELSRDVLPAARRRALELSGRSSGVFGREL</sequence>
<dbReference type="InterPro" id="IPR036393">
    <property type="entry name" value="AceGlu_kinase-like_sf"/>
</dbReference>
<evidence type="ECO:0000259" key="4">
    <source>
        <dbReference type="PROSITE" id="PS51186"/>
    </source>
</evidence>
<dbReference type="Gene3D" id="3.40.1160.10">
    <property type="entry name" value="Acetylglutamate kinase-like"/>
    <property type="match status" value="1"/>
</dbReference>
<dbReference type="SUPFAM" id="SSF53633">
    <property type="entry name" value="Carbamate kinase-like"/>
    <property type="match status" value="1"/>
</dbReference>
<dbReference type="PANTHER" id="PTHR30602">
    <property type="entry name" value="AMINO-ACID ACETYLTRANSFERASE"/>
    <property type="match status" value="1"/>
</dbReference>
<evidence type="ECO:0000256" key="1">
    <source>
        <dbReference type="ARBA" id="ARBA00004730"/>
    </source>
</evidence>
<dbReference type="Gene3D" id="3.40.630.30">
    <property type="match status" value="1"/>
</dbReference>
<dbReference type="STRING" id="1679444.PYTT_0296"/>